<organism evidence="1 2">
    <name type="scientific">Sesamum alatum</name>
    <dbReference type="NCBI Taxonomy" id="300844"/>
    <lineage>
        <taxon>Eukaryota</taxon>
        <taxon>Viridiplantae</taxon>
        <taxon>Streptophyta</taxon>
        <taxon>Embryophyta</taxon>
        <taxon>Tracheophyta</taxon>
        <taxon>Spermatophyta</taxon>
        <taxon>Magnoliopsida</taxon>
        <taxon>eudicotyledons</taxon>
        <taxon>Gunneridae</taxon>
        <taxon>Pentapetalae</taxon>
        <taxon>asterids</taxon>
        <taxon>lamiids</taxon>
        <taxon>Lamiales</taxon>
        <taxon>Pedaliaceae</taxon>
        <taxon>Sesamum</taxon>
    </lineage>
</organism>
<protein>
    <submittedName>
        <fullName evidence="1">Uncharacterized protein</fullName>
    </submittedName>
</protein>
<proteinExistence type="predicted"/>
<keyword evidence="2" id="KW-1185">Reference proteome</keyword>
<name>A0AAE1YZW9_9LAMI</name>
<dbReference type="PANTHER" id="PTHR33240">
    <property type="entry name" value="OS08G0508500 PROTEIN"/>
    <property type="match status" value="1"/>
</dbReference>
<evidence type="ECO:0000313" key="1">
    <source>
        <dbReference type="EMBL" id="KAK4438781.1"/>
    </source>
</evidence>
<dbReference type="AlphaFoldDB" id="A0AAE1YZW9"/>
<accession>A0AAE1YZW9</accession>
<sequence length="120" mass="13714">MYVRTGHSSFWNRPNLDVSSIKVNSRGIFFDDKDLEGFPFPHDYPVVMTMDVVNFTIQKVLVDNGSSTSIMFLSVLIRMDLHVEDMKQVNMTLIGLEEDPSLPRYYGFANVAWVHPAEAL</sequence>
<evidence type="ECO:0000313" key="2">
    <source>
        <dbReference type="Proteomes" id="UP001293254"/>
    </source>
</evidence>
<dbReference type="EMBL" id="JACGWO010000001">
    <property type="protein sequence ID" value="KAK4438781.1"/>
    <property type="molecule type" value="Genomic_DNA"/>
</dbReference>
<gene>
    <name evidence="1" type="ORF">Salat_0212700</name>
</gene>
<comment type="caution">
    <text evidence="1">The sequence shown here is derived from an EMBL/GenBank/DDBJ whole genome shotgun (WGS) entry which is preliminary data.</text>
</comment>
<reference evidence="1" key="2">
    <citation type="journal article" date="2024" name="Plant">
        <title>Genomic evolution and insights into agronomic trait innovations of Sesamum species.</title>
        <authorList>
            <person name="Miao H."/>
            <person name="Wang L."/>
            <person name="Qu L."/>
            <person name="Liu H."/>
            <person name="Sun Y."/>
            <person name="Le M."/>
            <person name="Wang Q."/>
            <person name="Wei S."/>
            <person name="Zheng Y."/>
            <person name="Lin W."/>
            <person name="Duan Y."/>
            <person name="Cao H."/>
            <person name="Xiong S."/>
            <person name="Wang X."/>
            <person name="Wei L."/>
            <person name="Li C."/>
            <person name="Ma Q."/>
            <person name="Ju M."/>
            <person name="Zhao R."/>
            <person name="Li G."/>
            <person name="Mu C."/>
            <person name="Tian Q."/>
            <person name="Mei H."/>
            <person name="Zhang T."/>
            <person name="Gao T."/>
            <person name="Zhang H."/>
        </authorList>
    </citation>
    <scope>NUCLEOTIDE SEQUENCE</scope>
    <source>
        <strain evidence="1">3651</strain>
    </source>
</reference>
<dbReference type="Proteomes" id="UP001293254">
    <property type="component" value="Unassembled WGS sequence"/>
</dbReference>
<reference evidence="1" key="1">
    <citation type="submission" date="2020-06" db="EMBL/GenBank/DDBJ databases">
        <authorList>
            <person name="Li T."/>
            <person name="Hu X."/>
            <person name="Zhang T."/>
            <person name="Song X."/>
            <person name="Zhang H."/>
            <person name="Dai N."/>
            <person name="Sheng W."/>
            <person name="Hou X."/>
            <person name="Wei L."/>
        </authorList>
    </citation>
    <scope>NUCLEOTIDE SEQUENCE</scope>
    <source>
        <strain evidence="1">3651</strain>
        <tissue evidence="1">Leaf</tissue>
    </source>
</reference>
<dbReference type="PANTHER" id="PTHR33240:SF15">
    <property type="entry name" value="GAG-PRO-LIKE PROTEIN"/>
    <property type="match status" value="1"/>
</dbReference>